<protein>
    <submittedName>
        <fullName evidence="1">Uncharacterized protein</fullName>
    </submittedName>
</protein>
<sequence length="66" mass="7335">MGEFFAAAGDFLEFENGPSEDIYLQWATYRDASDQTSLSRIWGGIHPPVDDIPGRIMGFNIGRKAV</sequence>
<comment type="caution">
    <text evidence="1">The sequence shown here is derived from an EMBL/GenBank/DDBJ whole genome shotgun (WGS) entry which is preliminary data.</text>
</comment>
<dbReference type="EMBL" id="JBFMIA010000286">
    <property type="protein sequence ID" value="MEW9503598.1"/>
    <property type="molecule type" value="Genomic_DNA"/>
</dbReference>
<gene>
    <name evidence="1" type="ORF">AB1471_17880</name>
</gene>
<evidence type="ECO:0000313" key="1">
    <source>
        <dbReference type="EMBL" id="MEW9503598.1"/>
    </source>
</evidence>
<organism evidence="1 2">
    <name type="scientific">Jeotgalibacillus marinus</name>
    <dbReference type="NCBI Taxonomy" id="86667"/>
    <lineage>
        <taxon>Bacteria</taxon>
        <taxon>Bacillati</taxon>
        <taxon>Bacillota</taxon>
        <taxon>Bacilli</taxon>
        <taxon>Bacillales</taxon>
        <taxon>Caryophanaceae</taxon>
        <taxon>Jeotgalibacillus</taxon>
    </lineage>
</organism>
<dbReference type="RefSeq" id="WP_367781060.1">
    <property type="nucleotide sequence ID" value="NZ_JBFMIA010000286.1"/>
</dbReference>
<name>A0ABV3Q897_9BACL</name>
<dbReference type="Gene3D" id="1.10.606.10">
    <property type="entry name" value="Vanadium-containing Chloroperoxidase, domain 2"/>
    <property type="match status" value="1"/>
</dbReference>
<feature type="non-terminal residue" evidence="1">
    <location>
        <position position="66"/>
    </location>
</feature>
<dbReference type="SUPFAM" id="SSF48317">
    <property type="entry name" value="Acid phosphatase/Vanadium-dependent haloperoxidase"/>
    <property type="match status" value="1"/>
</dbReference>
<dbReference type="InterPro" id="IPR016119">
    <property type="entry name" value="Br/Cl_peroxidase_C"/>
</dbReference>
<keyword evidence="2" id="KW-1185">Reference proteome</keyword>
<dbReference type="InterPro" id="IPR036938">
    <property type="entry name" value="PAP2/HPO_sf"/>
</dbReference>
<proteinExistence type="predicted"/>
<reference evidence="1 2" key="1">
    <citation type="journal article" date="1979" name="Int. J. Syst. Evol. Microbiol.">
        <title>Bacillus globisporus subsp. marinus subsp. nov.</title>
        <authorList>
            <person name="Liu H."/>
        </authorList>
    </citation>
    <scope>NUCLEOTIDE SEQUENCE [LARGE SCALE GENOMIC DNA]</scope>
    <source>
        <strain evidence="1 2">DSM 1297</strain>
    </source>
</reference>
<evidence type="ECO:0000313" key="2">
    <source>
        <dbReference type="Proteomes" id="UP001556040"/>
    </source>
</evidence>
<accession>A0ABV3Q897</accession>
<dbReference type="Proteomes" id="UP001556040">
    <property type="component" value="Unassembled WGS sequence"/>
</dbReference>